<evidence type="ECO:0000313" key="2">
    <source>
        <dbReference type="Proteomes" id="UP000639772"/>
    </source>
</evidence>
<dbReference type="PANTHER" id="PTHR44303">
    <property type="entry name" value="DNAJ HOMOLOG SUBFAMILY C MEMBER 16"/>
    <property type="match status" value="1"/>
</dbReference>
<evidence type="ECO:0000313" key="1">
    <source>
        <dbReference type="EMBL" id="KAG0465056.1"/>
    </source>
</evidence>
<dbReference type="EMBL" id="JADCNM010000010">
    <property type="protein sequence ID" value="KAG0465056.1"/>
    <property type="molecule type" value="Genomic_DNA"/>
</dbReference>
<gene>
    <name evidence="1" type="ORF">HPP92_019220</name>
</gene>
<name>A0A835UMP8_VANPL</name>
<accession>A0A835UMP8</accession>
<dbReference type="AlphaFoldDB" id="A0A835UMP8"/>
<reference evidence="1 2" key="1">
    <citation type="journal article" date="2020" name="Nat. Food">
        <title>A phased Vanilla planifolia genome enables genetic improvement of flavour and production.</title>
        <authorList>
            <person name="Hasing T."/>
            <person name="Tang H."/>
            <person name="Brym M."/>
            <person name="Khazi F."/>
            <person name="Huang T."/>
            <person name="Chambers A.H."/>
        </authorList>
    </citation>
    <scope>NUCLEOTIDE SEQUENCE [LARGE SCALE GENOMIC DNA]</scope>
    <source>
        <tissue evidence="1">Leaf</tissue>
    </source>
</reference>
<dbReference type="InterPro" id="IPR052448">
    <property type="entry name" value="DnaJ_C16_autophagy_reg"/>
</dbReference>
<proteinExistence type="predicted"/>
<organism evidence="1 2">
    <name type="scientific">Vanilla planifolia</name>
    <name type="common">Vanilla</name>
    <dbReference type="NCBI Taxonomy" id="51239"/>
    <lineage>
        <taxon>Eukaryota</taxon>
        <taxon>Viridiplantae</taxon>
        <taxon>Streptophyta</taxon>
        <taxon>Embryophyta</taxon>
        <taxon>Tracheophyta</taxon>
        <taxon>Spermatophyta</taxon>
        <taxon>Magnoliopsida</taxon>
        <taxon>Liliopsida</taxon>
        <taxon>Asparagales</taxon>
        <taxon>Orchidaceae</taxon>
        <taxon>Vanilloideae</taxon>
        <taxon>Vanilleae</taxon>
        <taxon>Vanilla</taxon>
    </lineage>
</organism>
<sequence length="255" mass="28496">MSNGYTQVNGKEGIERPKRMIKGALLDGVANTGAVDVANVQKFFLNSGMHKMPSIVASLNIKNTIYQLDLLSLANESQGRIQKTLRDDADANGNKVSVEASAAVAAMARRLSFAWLDGGVQKIVPFILDVGANPSQLEGINKEDDDNKFKKNGNRGMRTMFTIDDYDSKDVPRLFIVRYKRNSVEHELRPKKKPNSFWSAFDKENSNLASQIVAVYNGTVDIQEIGAAPALIRGINYLHIKEYSEYIFHWQWIKG</sequence>
<dbReference type="PANTHER" id="PTHR44303:SF2">
    <property type="entry name" value="DNAJ HOMOLOG SUBFAMILY C MEMBER 16"/>
    <property type="match status" value="1"/>
</dbReference>
<dbReference type="Proteomes" id="UP000639772">
    <property type="component" value="Chromosome 10"/>
</dbReference>
<protein>
    <submittedName>
        <fullName evidence="1">Uncharacterized protein</fullName>
    </submittedName>
</protein>
<comment type="caution">
    <text evidence="1">The sequence shown here is derived from an EMBL/GenBank/DDBJ whole genome shotgun (WGS) entry which is preliminary data.</text>
</comment>